<comment type="caution">
    <text evidence="1">The sequence shown here is derived from an EMBL/GenBank/DDBJ whole genome shotgun (WGS) entry which is preliminary data.</text>
</comment>
<dbReference type="AlphaFoldDB" id="A0A1B8APW1"/>
<dbReference type="EMBL" id="LYXU01000003">
    <property type="protein sequence ID" value="OBS22545.1"/>
    <property type="molecule type" value="Genomic_DNA"/>
</dbReference>
<accession>A0A1B8APW1</accession>
<evidence type="ECO:0000313" key="1">
    <source>
        <dbReference type="EMBL" id="OBS22545.1"/>
    </source>
</evidence>
<dbReference type="Proteomes" id="UP000091967">
    <property type="component" value="Unassembled WGS sequence"/>
</dbReference>
<gene>
    <name evidence="1" type="ORF">FPOA_08882</name>
</gene>
<name>A0A1B8APW1_FUSPO</name>
<sequence length="101" mass="11496">MLPDGLLHWKIVFHGAPKIVYMSSYTTQPKIDMSLDEDFGEHSVSQIISRRGEKGTKVKHQPWKGAYKVDPTDVPSTMSLHDKPWYKTEHLDAAYEDHSGA</sequence>
<keyword evidence="2" id="KW-1185">Reference proteome</keyword>
<reference evidence="1 2" key="1">
    <citation type="submission" date="2016-06" db="EMBL/GenBank/DDBJ databases">
        <title>Living apart together: crosstalk between the core and supernumerary genomes in a fungal plant pathogen.</title>
        <authorList>
            <person name="Vanheule A."/>
            <person name="Audenaert K."/>
            <person name="Warris S."/>
            <person name="Van De Geest H."/>
            <person name="Schijlen E."/>
            <person name="Hofte M."/>
            <person name="De Saeger S."/>
            <person name="Haesaert G."/>
            <person name="Waalwijk C."/>
            <person name="Van Der Lee T."/>
        </authorList>
    </citation>
    <scope>NUCLEOTIDE SEQUENCE [LARGE SCALE GENOMIC DNA]</scope>
    <source>
        <strain evidence="1 2">2516</strain>
    </source>
</reference>
<organism evidence="1 2">
    <name type="scientific">Fusarium poae</name>
    <dbReference type="NCBI Taxonomy" id="36050"/>
    <lineage>
        <taxon>Eukaryota</taxon>
        <taxon>Fungi</taxon>
        <taxon>Dikarya</taxon>
        <taxon>Ascomycota</taxon>
        <taxon>Pezizomycotina</taxon>
        <taxon>Sordariomycetes</taxon>
        <taxon>Hypocreomycetidae</taxon>
        <taxon>Hypocreales</taxon>
        <taxon>Nectriaceae</taxon>
        <taxon>Fusarium</taxon>
    </lineage>
</organism>
<dbReference type="OMA" id="YEDHSGA"/>
<proteinExistence type="predicted"/>
<protein>
    <submittedName>
        <fullName evidence="1">Uncharacterized protein</fullName>
    </submittedName>
</protein>
<evidence type="ECO:0000313" key="2">
    <source>
        <dbReference type="Proteomes" id="UP000091967"/>
    </source>
</evidence>